<dbReference type="RefSeq" id="WP_082803241.1">
    <property type="nucleotide sequence ID" value="NZ_CP024996.1"/>
</dbReference>
<evidence type="ECO:0000313" key="1">
    <source>
        <dbReference type="EMBL" id="AYR24268.1"/>
    </source>
</evidence>
<accession>A0AAD0U6M3</accession>
<dbReference type="AlphaFoldDB" id="A0AAD0U6M3"/>
<evidence type="ECO:0000313" key="2">
    <source>
        <dbReference type="Proteomes" id="UP000269199"/>
    </source>
</evidence>
<proteinExistence type="predicted"/>
<name>A0AAD0U6M3_9BURK</name>
<reference evidence="1 2" key="1">
    <citation type="submission" date="2017-11" db="EMBL/GenBank/DDBJ databases">
        <title>Complete genome sequence of Herbaspirillum rubrisubalbicans DSM 11543.</title>
        <authorList>
            <person name="Chen M."/>
            <person name="An Q."/>
        </authorList>
    </citation>
    <scope>NUCLEOTIDE SEQUENCE [LARGE SCALE GENOMIC DNA]</scope>
    <source>
        <strain evidence="1 2">DSM 11543</strain>
    </source>
</reference>
<gene>
    <name evidence="1" type="ORF">RC54_10695</name>
</gene>
<organism evidence="1 2">
    <name type="scientific">Herbaspirillum rubrisubalbicans</name>
    <dbReference type="NCBI Taxonomy" id="80842"/>
    <lineage>
        <taxon>Bacteria</taxon>
        <taxon>Pseudomonadati</taxon>
        <taxon>Pseudomonadota</taxon>
        <taxon>Betaproteobacteria</taxon>
        <taxon>Burkholderiales</taxon>
        <taxon>Oxalobacteraceae</taxon>
        <taxon>Herbaspirillum</taxon>
    </lineage>
</organism>
<dbReference type="SUPFAM" id="SSF88874">
    <property type="entry name" value="Receptor-binding domain of short tail fibre protein gp12"/>
    <property type="match status" value="1"/>
</dbReference>
<protein>
    <submittedName>
        <fullName evidence="1">Phage tail protein</fullName>
    </submittedName>
</protein>
<dbReference type="EMBL" id="CP024996">
    <property type="protein sequence ID" value="AYR24268.1"/>
    <property type="molecule type" value="Genomic_DNA"/>
</dbReference>
<sequence>MKRISTATKVVDKFGAGKPGFTNGNAVAGVPATDLEGDWFDHVQEEISRVIEAAGGAVDGSSYSMLLTSIQSLIGSLSIRQYSITALPTADVGPIIVKEVCEVWRWSASAYFTGYRSPLCGRPMDGHTTTPLASEISAVGGTLSKTAYAGLWGYAQENGLVLTQANWTTNIGGHYFVDVDAATFRVPDLRNVFRRYSGTDADTLAARALGSYKADTLKSHVHGLGGNGAWVDASGTYAVNAGGATVNLSRSTLTGAAGTAETAPRHTAFNPVIHI</sequence>
<dbReference type="Proteomes" id="UP000269199">
    <property type="component" value="Chromosome"/>
</dbReference>